<dbReference type="SUPFAM" id="SSF53300">
    <property type="entry name" value="vWA-like"/>
    <property type="match status" value="1"/>
</dbReference>
<dbReference type="EMBL" id="JAAGAB010000002">
    <property type="protein sequence ID" value="NDV01189.1"/>
    <property type="molecule type" value="Genomic_DNA"/>
</dbReference>
<dbReference type="SMART" id="SM00327">
    <property type="entry name" value="VWA"/>
    <property type="match status" value="1"/>
</dbReference>
<dbReference type="Proteomes" id="UP000474757">
    <property type="component" value="Unassembled WGS sequence"/>
</dbReference>
<name>A0A6B2JWZ7_9RHOB</name>
<accession>A0A6B2JWZ7</accession>
<dbReference type="InterPro" id="IPR029062">
    <property type="entry name" value="Class_I_gatase-like"/>
</dbReference>
<gene>
    <name evidence="3" type="ORF">GZA08_09445</name>
</gene>
<dbReference type="RefSeq" id="WP_163892638.1">
    <property type="nucleotide sequence ID" value="NZ_JAAFYS010000002.1"/>
</dbReference>
<keyword evidence="1" id="KW-1133">Transmembrane helix</keyword>
<dbReference type="InterPro" id="IPR024163">
    <property type="entry name" value="Aerotolerance_reg_N"/>
</dbReference>
<dbReference type="Pfam" id="PF07584">
    <property type="entry name" value="BatA"/>
    <property type="match status" value="1"/>
</dbReference>
<dbReference type="Pfam" id="PF13519">
    <property type="entry name" value="VWA_2"/>
    <property type="match status" value="1"/>
</dbReference>
<dbReference type="Gene3D" id="3.40.50.880">
    <property type="match status" value="1"/>
</dbReference>
<dbReference type="PROSITE" id="PS50234">
    <property type="entry name" value="VWFA"/>
    <property type="match status" value="1"/>
</dbReference>
<evidence type="ECO:0000256" key="1">
    <source>
        <dbReference type="SAM" id="Phobius"/>
    </source>
</evidence>
<feature type="transmembrane region" description="Helical" evidence="1">
    <location>
        <begin position="1351"/>
        <end position="1371"/>
    </location>
</feature>
<keyword evidence="1" id="KW-0472">Membrane</keyword>
<feature type="transmembrane region" description="Helical" evidence="1">
    <location>
        <begin position="589"/>
        <end position="609"/>
    </location>
</feature>
<evidence type="ECO:0000313" key="3">
    <source>
        <dbReference type="EMBL" id="NDV01189.1"/>
    </source>
</evidence>
<dbReference type="PANTHER" id="PTHR37947:SF2">
    <property type="entry name" value="VON WILLEBRAND FACTOR TYPE A"/>
    <property type="match status" value="1"/>
</dbReference>
<dbReference type="InterPro" id="IPR036465">
    <property type="entry name" value="vWFA_dom_sf"/>
</dbReference>
<evidence type="ECO:0000259" key="2">
    <source>
        <dbReference type="PROSITE" id="PS50234"/>
    </source>
</evidence>
<feature type="domain" description="VWFA" evidence="2">
    <location>
        <begin position="938"/>
        <end position="1106"/>
    </location>
</feature>
<dbReference type="InterPro" id="IPR010768">
    <property type="entry name" value="GATase1-like"/>
</dbReference>
<evidence type="ECO:0000313" key="4">
    <source>
        <dbReference type="Proteomes" id="UP000474757"/>
    </source>
</evidence>
<comment type="caution">
    <text evidence="3">The sequence shown here is derived from an EMBL/GenBank/DDBJ whole genome shotgun (WGS) entry which is preliminary data.</text>
</comment>
<reference evidence="3 4" key="1">
    <citation type="submission" date="2020-02" db="EMBL/GenBank/DDBJ databases">
        <title>Pseudoroseicyclus tamarix, sp. nov., isolated from offshore sediment of a Tamarix chinensis forest.</title>
        <authorList>
            <person name="Gai Y."/>
        </authorList>
    </citation>
    <scope>NUCLEOTIDE SEQUENCE [LARGE SCALE GENOMIC DNA]</scope>
    <source>
        <strain evidence="3 4">CLL3-39</strain>
    </source>
</reference>
<keyword evidence="4" id="KW-1185">Reference proteome</keyword>
<sequence>MLSFSAPLFLAVGLVAAGVLLLHAVRKRRAEVPSLLIWRRFALPEGSRQARRRWPPFSWPLVLQIAAVLLLATALAQPYLSRRAPAEHLVLVLDGSAQMAAESADGTPLFDAALAELRGDLERPGAVSPARLSAILAGPEPRLLAAAWPWRPEMAAPLLDGLTSAEAAADWAEVARMVQGVGGDAEGAEILLLSSGPVPEELAPFAPGLRRPPVTAAPRPAVTAEVTALNADAGRWRVTAEVTFPEGAGPTQLTLGYSDAPGVTPLPWAEIDVEPDDDGQDSVTRDLELPGPGILTVALAGGEEEHFTLGLPPPELPVLYLGPGEQPLLAALSAVPQVALYQAAELPEDLSAYALVIVDGVTVAREPEASTLWIGAAHAEGTPQPVAVEGPDPGDWSGTNPLGQALPWSDLSLSRAYAAPAMEGAEVIVSGSGVPLVELRSGATRADLRLAFDPADSSWPGTPEMALLAGALLQALDLPTREPGPACVVGQPCAAPLEGMEEATTGAPLAHEGHVPLSAGLFWDPSTEQILAINAPPADTPAGEAPPLEPASAALLPQGLAPWLIGLAAACILADSAYAVFTGRNRGQLPVLALLALALLVAGVLRLPAPEVSPRERLVLVTADGSLAPSSGLTGPDLSVVRAGPVPELAGSAVDPAAPEAGQAPLLHGTEALALAVASVPPGQSGRVLLTASLGQRPDLGEVAAATGGAALPVDYLRPERLAPDEVVLRRIETSRAALIGDRLRITGFVEAGQGTERRLRIFRDGAEIASQPVSLQPGTNRLEMVLPAQSEAEPALVEMLIEPEGADSPANNRAGRIVHPRPLRPVAVISPDPAHGEAFAALLAGAGLTVDVLAPDAAPDYVRGWLGYGTAVLLNTPAISLTSRKQEILEEAVREHGLGLLLLGGANSFGPGGYFETPLEDLSPLSAKVPRDAPEVAMMFVLDRSGSMQQAVGEGTRLDMAKRATLSAIELLNSESQVGIVVFDAEARTVLPMSDLDMGVAEAALTQVDPGGGTSIYPGLVAAWGQMGQAESAARHVIVMTDGLSQPGDWPGILGQMREAGVTVSGVAIGEGSDRTTVEEIAALGGGAAHVTRDFAALPSILSQEAMMFSSPVEEGARQPSWTDRSAPGADALPARLPPVTGYVLTTAKDEAEVAITVPDEEGEDAPLLAAWAYGTGQVLAFTSDATGPWTEDWHALHGYGGFWASAARGVQSPLPATGRILDASSDGERLTVSLTVLDENGEPESGLREAARVERPGGETDRLRLIEAQPGLYEGSLPLAAPGTYRASVGEGEAVAETAYHLSYAPAFTPPADLAAGEWLASATGGELTTVEEATEAGRGLRFGWAGAWRPWVIAGLVLFLAALLRRYIDWPGRANRTRMEGTQ</sequence>
<keyword evidence="1" id="KW-0812">Transmembrane</keyword>
<organism evidence="3 4">
    <name type="scientific">Pseudoroseicyclus tamaricis</name>
    <dbReference type="NCBI Taxonomy" id="2705421"/>
    <lineage>
        <taxon>Bacteria</taxon>
        <taxon>Pseudomonadati</taxon>
        <taxon>Pseudomonadota</taxon>
        <taxon>Alphaproteobacteria</taxon>
        <taxon>Rhodobacterales</taxon>
        <taxon>Paracoccaceae</taxon>
        <taxon>Pseudoroseicyclus</taxon>
    </lineage>
</organism>
<dbReference type="InterPro" id="IPR002035">
    <property type="entry name" value="VWF_A"/>
</dbReference>
<proteinExistence type="predicted"/>
<feature type="transmembrane region" description="Helical" evidence="1">
    <location>
        <begin position="560"/>
        <end position="582"/>
    </location>
</feature>
<feature type="transmembrane region" description="Helical" evidence="1">
    <location>
        <begin position="57"/>
        <end position="80"/>
    </location>
</feature>
<protein>
    <submittedName>
        <fullName evidence="3">VWA domain-containing protein</fullName>
    </submittedName>
</protein>
<dbReference type="Gene3D" id="3.40.50.410">
    <property type="entry name" value="von Willebrand factor, type A domain"/>
    <property type="match status" value="1"/>
</dbReference>
<dbReference type="Pfam" id="PF07090">
    <property type="entry name" value="GATase1_like"/>
    <property type="match status" value="1"/>
</dbReference>
<feature type="transmembrane region" description="Helical" evidence="1">
    <location>
        <begin position="6"/>
        <end position="25"/>
    </location>
</feature>
<dbReference type="SUPFAM" id="SSF52317">
    <property type="entry name" value="Class I glutamine amidotransferase-like"/>
    <property type="match status" value="1"/>
</dbReference>
<dbReference type="PANTHER" id="PTHR37947">
    <property type="entry name" value="BLL2462 PROTEIN"/>
    <property type="match status" value="1"/>
</dbReference>